<dbReference type="SUPFAM" id="SSF53474">
    <property type="entry name" value="alpha/beta-Hydrolases"/>
    <property type="match status" value="1"/>
</dbReference>
<dbReference type="PANTHER" id="PTHR42776">
    <property type="entry name" value="SERINE PEPTIDASE S9 FAMILY MEMBER"/>
    <property type="match status" value="1"/>
</dbReference>
<dbReference type="GO" id="GO:0005737">
    <property type="term" value="C:cytoplasm"/>
    <property type="evidence" value="ECO:0007669"/>
    <property type="project" value="UniProtKB-SubCell"/>
</dbReference>
<dbReference type="GO" id="GO:0006508">
    <property type="term" value="P:proteolysis"/>
    <property type="evidence" value="ECO:0007669"/>
    <property type="project" value="InterPro"/>
</dbReference>
<dbReference type="AlphaFoldDB" id="A0A914DI89"/>
<dbReference type="WBParaSite" id="ACRNAN_scaffold278.g26878.t1">
    <property type="protein sequence ID" value="ACRNAN_scaffold278.g26878.t1"/>
    <property type="gene ID" value="ACRNAN_scaffold278.g26878"/>
</dbReference>
<name>A0A914DI89_9BILA</name>
<proteinExistence type="predicted"/>
<evidence type="ECO:0000313" key="3">
    <source>
        <dbReference type="Proteomes" id="UP000887540"/>
    </source>
</evidence>
<accession>A0A914DI89</accession>
<organism evidence="3 4">
    <name type="scientific">Acrobeloides nanus</name>
    <dbReference type="NCBI Taxonomy" id="290746"/>
    <lineage>
        <taxon>Eukaryota</taxon>
        <taxon>Metazoa</taxon>
        <taxon>Ecdysozoa</taxon>
        <taxon>Nematoda</taxon>
        <taxon>Chromadorea</taxon>
        <taxon>Rhabditida</taxon>
        <taxon>Tylenchina</taxon>
        <taxon>Cephalobomorpha</taxon>
        <taxon>Cephaloboidea</taxon>
        <taxon>Cephalobidae</taxon>
        <taxon>Acrobeloides</taxon>
    </lineage>
</organism>
<dbReference type="Pfam" id="PF00326">
    <property type="entry name" value="Peptidase_S9"/>
    <property type="match status" value="1"/>
</dbReference>
<dbReference type="GO" id="GO:0004252">
    <property type="term" value="F:serine-type endopeptidase activity"/>
    <property type="evidence" value="ECO:0007669"/>
    <property type="project" value="TreeGrafter"/>
</dbReference>
<feature type="domain" description="Peptidase S9 prolyl oligopeptidase catalytic" evidence="2">
    <location>
        <begin position="198"/>
        <end position="407"/>
    </location>
</feature>
<reference evidence="4" key="1">
    <citation type="submission" date="2022-11" db="UniProtKB">
        <authorList>
            <consortium name="WormBaseParasite"/>
        </authorList>
    </citation>
    <scope>IDENTIFICATION</scope>
</reference>
<evidence type="ECO:0000256" key="1">
    <source>
        <dbReference type="ARBA" id="ARBA00022801"/>
    </source>
</evidence>
<evidence type="ECO:0000259" key="2">
    <source>
        <dbReference type="Pfam" id="PF00326"/>
    </source>
</evidence>
<dbReference type="Proteomes" id="UP000887540">
    <property type="component" value="Unplaced"/>
</dbReference>
<sequence length="408" mass="46925">MNNQTNLEIACFDITGMKKHGIIHRCDEFFTFKWSNSEDKLLYLAEKLDERKEYFDPDIDWNNAKIFEGLGEKFALIDSWGERKFEVQKPVLCILNVAQGSVKVFDGLSDEIEPIQEIVIVDTHSVALTKITNLEKEENYGSWIALDVYDDYVLVSQKYEGLLFMPRYQNHQKIPLAVCPHGGPHGLNLITWPHKRILMLLNVGYAVLHVNYHGSLGYGEEFIQALPGNVGDLEVNDVHHAVLDVLEKEENLDGNRVVLYGDSHGGFIVSHLIGQYPDFYKACVAHNPVLNLLSMYDITDIPDWTVYNANKDWIDFKQSLSQKQRVTMFERSPIAHVDKIITPYMLLIGEKDLRVTPHYKSFIQALKTRGIPCKVLTYPDSCHPLDEVNVEADYIINLIRWFEEHTNK</sequence>
<protein>
    <submittedName>
        <fullName evidence="4">Acylaminoacyl-peptidase</fullName>
    </submittedName>
</protein>
<dbReference type="InterPro" id="IPR001375">
    <property type="entry name" value="Peptidase_S9_cat"/>
</dbReference>
<dbReference type="FunFam" id="3.40.50.1820:FF:000043">
    <property type="entry name" value="acylamino-acid-releasing enzyme"/>
    <property type="match status" value="1"/>
</dbReference>
<evidence type="ECO:0000313" key="4">
    <source>
        <dbReference type="WBParaSite" id="ACRNAN_scaffold278.g26878.t1"/>
    </source>
</evidence>
<dbReference type="InterPro" id="IPR029058">
    <property type="entry name" value="AB_hydrolase_fold"/>
</dbReference>
<keyword evidence="3" id="KW-1185">Reference proteome</keyword>
<dbReference type="PANTHER" id="PTHR42776:SF4">
    <property type="entry name" value="ACYLAMINO-ACID-RELEASING ENZYME"/>
    <property type="match status" value="1"/>
</dbReference>
<dbReference type="Gene3D" id="3.40.50.1820">
    <property type="entry name" value="alpha/beta hydrolase"/>
    <property type="match status" value="1"/>
</dbReference>
<keyword evidence="1" id="KW-0378">Hydrolase</keyword>
<dbReference type="GO" id="GO:0008242">
    <property type="term" value="F:omega peptidase activity"/>
    <property type="evidence" value="ECO:0007669"/>
    <property type="project" value="UniProtKB-EC"/>
</dbReference>